<comment type="caution">
    <text evidence="2">The sequence shown here is derived from an EMBL/GenBank/DDBJ whole genome shotgun (WGS) entry which is preliminary data.</text>
</comment>
<sequence length="517" mass="57529">MVYESDFYTTRRPYSRPTVTSYTVTGQTYHHAIPNVAHRRLTPVSAPVHSTVHVRPSVIIAAIDRINHKLRPSLAYQPAEDFLNDRSVVSFDDETRSIRAQTNALLKRIHAPLPRVSKPLPVVFSTYQAEETALPPRITSDAYIHRMLGDLRDVRRDVLTMAQYPEPAKAYIGKGHLACISYAGGRPVARRRKLFHDDDLIKNEVTLLSHYDRMRQAAKSPHVDVDGEVSYTPYTPIYASVPRKEPFNSRFYKPKFQRDPTAKRASERVVEAVEAAEAEASGETDRKKAAERAAEEREQREMAARAEAAAAEAEAARLKAERKAAADKKAHEDFEAKRKAEEEAIRQAEEARKAEEERKEAERKAEEERLEAERKAEEERLEAERRAEEERLEAERKAEEERLEAERKAEEERLEAEKAAEQTQAEEEPVAEAEAAASEVDAAAAEEPAAPEAEATEAVEAAAAEAEAEAEPAVAEAEGEAPVVEEPTSPDTPAPAPASEDPASGTAIEEVFSGDDE</sequence>
<feature type="compositionally biased region" description="Basic and acidic residues" evidence="1">
    <location>
        <begin position="283"/>
        <end position="304"/>
    </location>
</feature>
<keyword evidence="3" id="KW-1185">Reference proteome</keyword>
<accession>A0AAN9VRH1</accession>
<dbReference type="EMBL" id="JAZDUA010000097">
    <property type="protein sequence ID" value="KAK7868296.1"/>
    <property type="molecule type" value="Genomic_DNA"/>
</dbReference>
<feature type="compositionally biased region" description="Low complexity" evidence="1">
    <location>
        <begin position="432"/>
        <end position="489"/>
    </location>
</feature>
<gene>
    <name evidence="2" type="ORF">R5R35_013884</name>
</gene>
<evidence type="ECO:0000313" key="2">
    <source>
        <dbReference type="EMBL" id="KAK7868296.1"/>
    </source>
</evidence>
<feature type="region of interest" description="Disordered" evidence="1">
    <location>
        <begin position="274"/>
        <end position="517"/>
    </location>
</feature>
<organism evidence="2 3">
    <name type="scientific">Gryllus longicercus</name>
    <dbReference type="NCBI Taxonomy" id="2509291"/>
    <lineage>
        <taxon>Eukaryota</taxon>
        <taxon>Metazoa</taxon>
        <taxon>Ecdysozoa</taxon>
        <taxon>Arthropoda</taxon>
        <taxon>Hexapoda</taxon>
        <taxon>Insecta</taxon>
        <taxon>Pterygota</taxon>
        <taxon>Neoptera</taxon>
        <taxon>Polyneoptera</taxon>
        <taxon>Orthoptera</taxon>
        <taxon>Ensifera</taxon>
        <taxon>Gryllidea</taxon>
        <taxon>Grylloidea</taxon>
        <taxon>Gryllidae</taxon>
        <taxon>Gryllinae</taxon>
        <taxon>Gryllus</taxon>
    </lineage>
</organism>
<name>A0AAN9VRH1_9ORTH</name>
<proteinExistence type="predicted"/>
<feature type="compositionally biased region" description="Basic and acidic residues" evidence="1">
    <location>
        <begin position="314"/>
        <end position="420"/>
    </location>
</feature>
<dbReference type="Proteomes" id="UP001378592">
    <property type="component" value="Unassembled WGS sequence"/>
</dbReference>
<evidence type="ECO:0000313" key="3">
    <source>
        <dbReference type="Proteomes" id="UP001378592"/>
    </source>
</evidence>
<reference evidence="2 3" key="1">
    <citation type="submission" date="2024-03" db="EMBL/GenBank/DDBJ databases">
        <title>The genome assembly and annotation of the cricket Gryllus longicercus Weissman &amp; Gray.</title>
        <authorList>
            <person name="Szrajer S."/>
            <person name="Gray D."/>
            <person name="Ylla G."/>
        </authorList>
    </citation>
    <scope>NUCLEOTIDE SEQUENCE [LARGE SCALE GENOMIC DNA]</scope>
    <source>
        <strain evidence="2">DAG 2021-001</strain>
        <tissue evidence="2">Whole body minus gut</tissue>
    </source>
</reference>
<evidence type="ECO:0000256" key="1">
    <source>
        <dbReference type="SAM" id="MobiDB-lite"/>
    </source>
</evidence>
<protein>
    <submittedName>
        <fullName evidence="2">Uncharacterized protein</fullName>
    </submittedName>
</protein>
<dbReference type="AlphaFoldDB" id="A0AAN9VRH1"/>